<protein>
    <submittedName>
        <fullName evidence="1">Uncharacterized protein</fullName>
    </submittedName>
</protein>
<evidence type="ECO:0000313" key="2">
    <source>
        <dbReference type="Proteomes" id="UP000203221"/>
    </source>
</evidence>
<dbReference type="GeneID" id="1727395"/>
<dbReference type="RefSeq" id="NP_203193.1">
    <property type="nucleotide sequence ID" value="NC_003083.1"/>
</dbReference>
<organismHost>
    <name type="scientific">Lepidoptera</name>
    <name type="common">moths &amp; butterflies</name>
    <dbReference type="NCBI Taxonomy" id="7088"/>
</organismHost>
<proteinExistence type="predicted"/>
<reference evidence="1 2" key="1">
    <citation type="journal article" date="2002" name="J. Gen. Virol.">
        <title>Whole genome analysis of the Epiphyas postvittana nucleopolyhedrovirus.</title>
        <authorList>
            <person name="Hyink O."/>
            <person name="Dellow R.A."/>
            <person name="Olsen M.J."/>
            <person name="Caradoc-Davies K.M.B."/>
            <person name="Drake K."/>
            <person name="Herniou E.A."/>
            <person name="Cory J.S."/>
            <person name="O'Reilly D.R."/>
            <person name="Ward V.K."/>
        </authorList>
    </citation>
    <scope>NUCLEOTIDE SEQUENCE [LARGE SCALE GENOMIC DNA]</scope>
</reference>
<dbReference type="EMBL" id="AY043265">
    <property type="protein sequence ID" value="AAK85588.1"/>
    <property type="molecule type" value="Genomic_DNA"/>
</dbReference>
<dbReference type="OrthoDB" id="16007at10239"/>
<organism evidence="1 2">
    <name type="scientific">Epiphyas postvittana nucleopolyhedrovirus</name>
    <name type="common">EppoMNPV</name>
    <dbReference type="NCBI Taxonomy" id="70600"/>
    <lineage>
        <taxon>Viruses</taxon>
        <taxon>Viruses incertae sedis</taxon>
        <taxon>Naldaviricetes</taxon>
        <taxon>Lefavirales</taxon>
        <taxon>Baculoviridae</taxon>
        <taxon>Alphabaculovirus</taxon>
        <taxon>Alphabaculovirus eppostvittanae</taxon>
    </lineage>
</organism>
<keyword evidence="2" id="KW-1185">Reference proteome</keyword>
<dbReference type="Proteomes" id="UP000203221">
    <property type="component" value="Segment"/>
</dbReference>
<dbReference type="KEGG" id="vg:1727395"/>
<dbReference type="Pfam" id="PF06851">
    <property type="entry name" value="DUF1247"/>
    <property type="match status" value="1"/>
</dbReference>
<name>Q91GM5_NPVEP</name>
<accession>Q91GM5</accession>
<sequence length="204" mass="23698">MASALTTAPAYKQDKSLRQQIVMLTQARAKRNYERDLGQLVKEIKKRGVTNGHLGDVLEIMGKQSQLLTEMQKNDDEFRIVQQRDLSQNTIDYLNCLQNEKLFHCKLCYSHADWLWCEFHKTHAYRGSRDVNVDAYVEHINSDMGIVSFVEEYYHYLSSNDGKLEAKRVLKTLTNFESLNELLASHNYSAQDADTSVYELMDFD</sequence>
<dbReference type="InterPro" id="IPR009657">
    <property type="entry name" value="Protein_Ac34"/>
</dbReference>
<evidence type="ECO:0000313" key="1">
    <source>
        <dbReference type="EMBL" id="AAK85588.1"/>
    </source>
</evidence>